<evidence type="ECO:0000313" key="3">
    <source>
        <dbReference type="EMBL" id="KEQ95951.1"/>
    </source>
</evidence>
<dbReference type="InParanoid" id="A0A074ZB21"/>
<dbReference type="PANTHER" id="PTHR24361">
    <property type="entry name" value="MITOGEN-ACTIVATED KINASE KINASE KINASE"/>
    <property type="match status" value="1"/>
</dbReference>
<feature type="domain" description="Protein kinase" evidence="2">
    <location>
        <begin position="39"/>
        <end position="305"/>
    </location>
</feature>
<dbReference type="InterPro" id="IPR053235">
    <property type="entry name" value="Ser_Thr_kinase"/>
</dbReference>
<organism evidence="3 4">
    <name type="scientific">Aureobasidium subglaciale (strain EXF-2481)</name>
    <name type="common">Aureobasidium pullulans var. subglaciale</name>
    <dbReference type="NCBI Taxonomy" id="1043005"/>
    <lineage>
        <taxon>Eukaryota</taxon>
        <taxon>Fungi</taxon>
        <taxon>Dikarya</taxon>
        <taxon>Ascomycota</taxon>
        <taxon>Pezizomycotina</taxon>
        <taxon>Dothideomycetes</taxon>
        <taxon>Dothideomycetidae</taxon>
        <taxon>Dothideales</taxon>
        <taxon>Saccotheciaceae</taxon>
        <taxon>Aureobasidium</taxon>
    </lineage>
</organism>
<dbReference type="RefSeq" id="XP_013344479.1">
    <property type="nucleotide sequence ID" value="XM_013489025.1"/>
</dbReference>
<dbReference type="GeneID" id="25363772"/>
<dbReference type="InterPro" id="IPR008271">
    <property type="entry name" value="Ser/Thr_kinase_AS"/>
</dbReference>
<proteinExistence type="predicted"/>
<protein>
    <recommendedName>
        <fullName evidence="2">Protein kinase domain-containing protein</fullName>
    </recommendedName>
</protein>
<evidence type="ECO:0000259" key="2">
    <source>
        <dbReference type="PROSITE" id="PS50011"/>
    </source>
</evidence>
<keyword evidence="4" id="KW-1185">Reference proteome</keyword>
<reference evidence="3 4" key="1">
    <citation type="journal article" date="2014" name="BMC Genomics">
        <title>Genome sequencing of four Aureobasidium pullulans varieties: biotechnological potential, stress tolerance, and description of new species.</title>
        <authorList>
            <person name="Gostin Ar C."/>
            <person name="Ohm R.A."/>
            <person name="Kogej T."/>
            <person name="Sonjak S."/>
            <person name="Turk M."/>
            <person name="Zajc J."/>
            <person name="Zalar P."/>
            <person name="Grube M."/>
            <person name="Sun H."/>
            <person name="Han J."/>
            <person name="Sharma A."/>
            <person name="Chiniquy J."/>
            <person name="Ngan C.Y."/>
            <person name="Lipzen A."/>
            <person name="Barry K."/>
            <person name="Grigoriev I.V."/>
            <person name="Gunde-Cimerman N."/>
        </authorList>
    </citation>
    <scope>NUCLEOTIDE SEQUENCE [LARGE SCALE GENOMIC DNA]</scope>
    <source>
        <strain evidence="3 4">EXF-2481</strain>
    </source>
</reference>
<dbReference type="InterPro" id="IPR000719">
    <property type="entry name" value="Prot_kinase_dom"/>
</dbReference>
<dbReference type="GO" id="GO:0005737">
    <property type="term" value="C:cytoplasm"/>
    <property type="evidence" value="ECO:0007669"/>
    <property type="project" value="TreeGrafter"/>
</dbReference>
<dbReference type="PROSITE" id="PS00108">
    <property type="entry name" value="PROTEIN_KINASE_ST"/>
    <property type="match status" value="1"/>
</dbReference>
<dbReference type="HOGENOM" id="CLU_540759_0_0_1"/>
<dbReference type="OrthoDB" id="310217at2759"/>
<dbReference type="PROSITE" id="PS50011">
    <property type="entry name" value="PROTEIN_KINASE_DOM"/>
    <property type="match status" value="1"/>
</dbReference>
<dbReference type="SUPFAM" id="SSF56112">
    <property type="entry name" value="Protein kinase-like (PK-like)"/>
    <property type="match status" value="1"/>
</dbReference>
<gene>
    <name evidence="3" type="ORF">AUEXF2481DRAFT_28671</name>
</gene>
<sequence>MADRAAGRAAARAAVRAARDKIQKDISPPDFELAKGHSWVYGKPIGGGAYGTAHLWSHIDDTQKILDRFVVKNFQCTVCETSQPKEAHISQLLVPDGSTNYHTVPVLACQPIPDTDQGWRTYPPFFSLGNFETLLKGLTKDDPLPEDFVWFFLFRMAKSIVAMDEMLRKDEKGPVVIHNDIKLDNIFLGHPGSLGRDADFIIYPPAYLGDFGMSVIWSQGDAHSRNAGAYGWWAPEQQELNAEHRFTYTDKVPTYNPAKWQDKIDSGHFTDYSKDLLDIVYTCLCCAPKDRPSPQELVCMIEDIMPTHICDMKRFGTINWVTANHDAISPEQEEIQPLDDPDNENANDPGDNFESLEEDVELDNSDLNTLPYDSDSSPPSLLSSSSTSKKRKLSMINATPLKRPKLESTILTRRLALIAKQMKFGKSARILDTHEDDEEFILPERYRLEKKALSPERMGCNVCFMLLCYEGGNSAGCCLLG</sequence>
<evidence type="ECO:0000313" key="4">
    <source>
        <dbReference type="Proteomes" id="UP000030641"/>
    </source>
</evidence>
<dbReference type="SMART" id="SM00220">
    <property type="entry name" value="S_TKc"/>
    <property type="match status" value="1"/>
</dbReference>
<evidence type="ECO:0000256" key="1">
    <source>
        <dbReference type="SAM" id="MobiDB-lite"/>
    </source>
</evidence>
<dbReference type="Proteomes" id="UP000030641">
    <property type="component" value="Unassembled WGS sequence"/>
</dbReference>
<dbReference type="InterPro" id="IPR011009">
    <property type="entry name" value="Kinase-like_dom_sf"/>
</dbReference>
<feature type="compositionally biased region" description="Low complexity" evidence="1">
    <location>
        <begin position="373"/>
        <end position="387"/>
    </location>
</feature>
<feature type="compositionally biased region" description="Acidic residues" evidence="1">
    <location>
        <begin position="354"/>
        <end position="364"/>
    </location>
</feature>
<dbReference type="AlphaFoldDB" id="A0A074ZB21"/>
<accession>A0A074ZB21</accession>
<name>A0A074ZB21_AURSE</name>
<feature type="compositionally biased region" description="Acidic residues" evidence="1">
    <location>
        <begin position="333"/>
        <end position="345"/>
    </location>
</feature>
<dbReference type="GO" id="GO:0004674">
    <property type="term" value="F:protein serine/threonine kinase activity"/>
    <property type="evidence" value="ECO:0007669"/>
    <property type="project" value="TreeGrafter"/>
</dbReference>
<dbReference type="Gene3D" id="1.10.510.10">
    <property type="entry name" value="Transferase(Phosphotransferase) domain 1"/>
    <property type="match status" value="1"/>
</dbReference>
<dbReference type="EMBL" id="KL584757">
    <property type="protein sequence ID" value="KEQ95951.1"/>
    <property type="molecule type" value="Genomic_DNA"/>
</dbReference>
<feature type="region of interest" description="Disordered" evidence="1">
    <location>
        <begin position="333"/>
        <end position="397"/>
    </location>
</feature>
<dbReference type="STRING" id="1043005.A0A074ZB21"/>
<dbReference type="GO" id="GO:0005524">
    <property type="term" value="F:ATP binding"/>
    <property type="evidence" value="ECO:0007669"/>
    <property type="project" value="InterPro"/>
</dbReference>